<proteinExistence type="predicted"/>
<dbReference type="VEuPathDB" id="VectorBase:GMOY011772"/>
<sequence>MDRWMNRWKMFRIIAMTITAIVLLPVSYIHWRNNQREVARQQHFLEEIGRNISKSNNTGMPPVGPLFFEKFFKH</sequence>
<keyword evidence="1" id="KW-0472">Membrane</keyword>
<name>A0A1B0GEP8_GLOMM</name>
<accession>A0A1B0GEP8</accession>
<dbReference type="EMBL" id="CCAG010012478">
    <property type="status" value="NOT_ANNOTATED_CDS"/>
    <property type="molecule type" value="Genomic_DNA"/>
</dbReference>
<dbReference type="Proteomes" id="UP000092444">
    <property type="component" value="Unassembled WGS sequence"/>
</dbReference>
<reference evidence="2" key="1">
    <citation type="submission" date="2020-05" db="UniProtKB">
        <authorList>
            <consortium name="EnsemblMetazoa"/>
        </authorList>
    </citation>
    <scope>IDENTIFICATION</scope>
    <source>
        <strain evidence="2">Yale</strain>
    </source>
</reference>
<evidence type="ECO:0000313" key="3">
    <source>
        <dbReference type="Proteomes" id="UP000092444"/>
    </source>
</evidence>
<dbReference type="AlphaFoldDB" id="A0A1B0GEP8"/>
<organism evidence="2 3">
    <name type="scientific">Glossina morsitans morsitans</name>
    <name type="common">Savannah tsetse fly</name>
    <dbReference type="NCBI Taxonomy" id="37546"/>
    <lineage>
        <taxon>Eukaryota</taxon>
        <taxon>Metazoa</taxon>
        <taxon>Ecdysozoa</taxon>
        <taxon>Arthropoda</taxon>
        <taxon>Hexapoda</taxon>
        <taxon>Insecta</taxon>
        <taxon>Pterygota</taxon>
        <taxon>Neoptera</taxon>
        <taxon>Endopterygota</taxon>
        <taxon>Diptera</taxon>
        <taxon>Brachycera</taxon>
        <taxon>Muscomorpha</taxon>
        <taxon>Hippoboscoidea</taxon>
        <taxon>Glossinidae</taxon>
        <taxon>Glossina</taxon>
    </lineage>
</organism>
<feature type="transmembrane region" description="Helical" evidence="1">
    <location>
        <begin position="12"/>
        <end position="31"/>
    </location>
</feature>
<dbReference type="EnsemblMetazoa" id="GMOY011772-RA">
    <property type="protein sequence ID" value="GMOY011772-PA"/>
    <property type="gene ID" value="GMOY011772"/>
</dbReference>
<keyword evidence="3" id="KW-1185">Reference proteome</keyword>
<keyword evidence="1" id="KW-0812">Transmembrane</keyword>
<protein>
    <submittedName>
        <fullName evidence="2">Uncharacterized protein</fullName>
    </submittedName>
</protein>
<evidence type="ECO:0000313" key="2">
    <source>
        <dbReference type="EnsemblMetazoa" id="GMOY011772-PA"/>
    </source>
</evidence>
<keyword evidence="1" id="KW-1133">Transmembrane helix</keyword>
<evidence type="ECO:0000256" key="1">
    <source>
        <dbReference type="SAM" id="Phobius"/>
    </source>
</evidence>